<name>A0ABS7PMI2_9SPHN</name>
<proteinExistence type="predicted"/>
<dbReference type="EMBL" id="JAINVV010000003">
    <property type="protein sequence ID" value="MBY8821925.1"/>
    <property type="molecule type" value="Genomic_DNA"/>
</dbReference>
<dbReference type="RefSeq" id="WP_222988998.1">
    <property type="nucleotide sequence ID" value="NZ_JAINVV010000003.1"/>
</dbReference>
<organism evidence="1 2">
    <name type="scientific">Sphingomonas colocasiae</name>
    <dbReference type="NCBI Taxonomy" id="1848973"/>
    <lineage>
        <taxon>Bacteria</taxon>
        <taxon>Pseudomonadati</taxon>
        <taxon>Pseudomonadota</taxon>
        <taxon>Alphaproteobacteria</taxon>
        <taxon>Sphingomonadales</taxon>
        <taxon>Sphingomonadaceae</taxon>
        <taxon>Sphingomonas</taxon>
    </lineage>
</organism>
<evidence type="ECO:0000313" key="1">
    <source>
        <dbReference type="EMBL" id="MBY8821925.1"/>
    </source>
</evidence>
<dbReference type="Proteomes" id="UP000706039">
    <property type="component" value="Unassembled WGS sequence"/>
</dbReference>
<protein>
    <submittedName>
        <fullName evidence="1">Uncharacterized protein</fullName>
    </submittedName>
</protein>
<sequence>MTRRLRTQAACMASAQRGFGAFFDALERPTPAMRALSDAAAKLRRIEEER</sequence>
<gene>
    <name evidence="1" type="ORF">K7G82_06460</name>
</gene>
<keyword evidence="2" id="KW-1185">Reference proteome</keyword>
<accession>A0ABS7PMI2</accession>
<reference evidence="1 2" key="1">
    <citation type="submission" date="2021-08" db="EMBL/GenBank/DDBJ databases">
        <authorList>
            <person name="Tuo L."/>
        </authorList>
    </citation>
    <scope>NUCLEOTIDE SEQUENCE [LARGE SCALE GENOMIC DNA]</scope>
    <source>
        <strain evidence="1 2">JCM 31229</strain>
    </source>
</reference>
<comment type="caution">
    <text evidence="1">The sequence shown here is derived from an EMBL/GenBank/DDBJ whole genome shotgun (WGS) entry which is preliminary data.</text>
</comment>
<evidence type="ECO:0000313" key="2">
    <source>
        <dbReference type="Proteomes" id="UP000706039"/>
    </source>
</evidence>